<name>A0AAV9TA89_9PEZI</name>
<feature type="compositionally biased region" description="Polar residues" evidence="1">
    <location>
        <begin position="608"/>
        <end position="619"/>
    </location>
</feature>
<organism evidence="2 3">
    <name type="scientific">Colletotrichum tabaci</name>
    <dbReference type="NCBI Taxonomy" id="1209068"/>
    <lineage>
        <taxon>Eukaryota</taxon>
        <taxon>Fungi</taxon>
        <taxon>Dikarya</taxon>
        <taxon>Ascomycota</taxon>
        <taxon>Pezizomycotina</taxon>
        <taxon>Sordariomycetes</taxon>
        <taxon>Hypocreomycetidae</taxon>
        <taxon>Glomerellales</taxon>
        <taxon>Glomerellaceae</taxon>
        <taxon>Colletotrichum</taxon>
        <taxon>Colletotrichum destructivum species complex</taxon>
    </lineage>
</organism>
<evidence type="ECO:0000256" key="1">
    <source>
        <dbReference type="SAM" id="MobiDB-lite"/>
    </source>
</evidence>
<proteinExistence type="predicted"/>
<feature type="compositionally biased region" description="Low complexity" evidence="1">
    <location>
        <begin position="566"/>
        <end position="585"/>
    </location>
</feature>
<evidence type="ECO:0000313" key="2">
    <source>
        <dbReference type="EMBL" id="KAK6215635.1"/>
    </source>
</evidence>
<accession>A0AAV9TA89</accession>
<comment type="caution">
    <text evidence="2">The sequence shown here is derived from an EMBL/GenBank/DDBJ whole genome shotgun (WGS) entry which is preliminary data.</text>
</comment>
<reference evidence="2 3" key="1">
    <citation type="submission" date="2023-04" db="EMBL/GenBank/DDBJ databases">
        <title>Colletotrichum tabacum stain YC1 causing leaf anthracnose on Nicotiana tabacum(L.) cv.</title>
        <authorList>
            <person name="Ji Z."/>
            <person name="Wang M."/>
            <person name="Zhang J."/>
            <person name="Wang N."/>
            <person name="Zhou Z."/>
        </authorList>
    </citation>
    <scope>NUCLEOTIDE SEQUENCE [LARGE SCALE GENOMIC DNA]</scope>
    <source>
        <strain evidence="2 3">YC1</strain>
    </source>
</reference>
<feature type="region of interest" description="Disordered" evidence="1">
    <location>
        <begin position="1"/>
        <end position="66"/>
    </location>
</feature>
<feature type="compositionally biased region" description="Polar residues" evidence="1">
    <location>
        <begin position="718"/>
        <end position="727"/>
    </location>
</feature>
<feature type="region of interest" description="Disordered" evidence="1">
    <location>
        <begin position="694"/>
        <end position="773"/>
    </location>
</feature>
<protein>
    <submittedName>
        <fullName evidence="2">Uncharacterized protein</fullName>
    </submittedName>
</protein>
<feature type="compositionally biased region" description="Acidic residues" evidence="1">
    <location>
        <begin position="47"/>
        <end position="61"/>
    </location>
</feature>
<dbReference type="AlphaFoldDB" id="A0AAV9TA89"/>
<feature type="compositionally biased region" description="Basic and acidic residues" evidence="1">
    <location>
        <begin position="698"/>
        <end position="712"/>
    </location>
</feature>
<dbReference type="Proteomes" id="UP001327957">
    <property type="component" value="Unassembled WGS sequence"/>
</dbReference>
<feature type="compositionally biased region" description="Low complexity" evidence="1">
    <location>
        <begin position="19"/>
        <end position="32"/>
    </location>
</feature>
<feature type="compositionally biased region" description="Basic and acidic residues" evidence="1">
    <location>
        <begin position="742"/>
        <end position="761"/>
    </location>
</feature>
<feature type="region of interest" description="Disordered" evidence="1">
    <location>
        <begin position="552"/>
        <end position="629"/>
    </location>
</feature>
<feature type="compositionally biased region" description="Low complexity" evidence="1">
    <location>
        <begin position="1"/>
        <end position="11"/>
    </location>
</feature>
<feature type="region of interest" description="Disordered" evidence="1">
    <location>
        <begin position="313"/>
        <end position="359"/>
    </location>
</feature>
<gene>
    <name evidence="2" type="ORF">QIS74_08654</name>
</gene>
<sequence length="773" mass="83908">MGSGSASAASKKAQKKKTNAPANPKNKTNAATPKKRKMKQVLVNVPCDDEDEDEEEVEGSDGLDAVEPSEAIIEGDHVSDGDESDAQIQPLPVEHVDWAVAKGGRDPASRRPVDHQKIIDCFSNIRNIPAIGMVFTTPMQIAIAQYLDAEMSATTWTNSNNTLYRHINTIFIKEAPASTSIPEAEMWAFAVRMHAHPKGGTYDTIFKDAPVAKRRILRGMQDAVKLMIKKRCISIHFFESAYYNQDLKVAYDVFATCYFKTDAMPPALAKELLSKLKINTEKEPYKSALYLSARIREGEKKRDEALKAGVSSYVPQLHHSQSNATEPSGSLEASKSGGVQQPTQRRVNDAPQPGPDAIDYVQSVAPKSFMASTSGNPGQPVQDVVGNLQQPGRTTVSTHQQVNPYAFNDSQQSSSTISHVTGISDVTRQTVPSASLAASDGKAVGDIPGFGVLSGHHTQYQNSTKPFASEQSRVTPGQNVASAAKSSCLQKQDQFGARPLFSGFGTTVQPSSQFGSQVSNPGSSIFSSLKPITGPFSFSTPIKSIDQEIKQTFTSSEKSDNASRVAPMSHSNQSSASSAVRSSGSPGIGGAERFADVMRRTPKPAKRQSISNESRQAFRNRQRFSDEEKDAELGRLAQALSLVDEETRDSAFKSWILRLFLDNGISISDGAQDYITKTFASSLVQQDTCVAQTSAEKTSAEKTSAEKTSAEKKHPHSGSPSTYQPQAQRPRVQSDVSPSVERVNRRVRFADRGGDPRRSAFDDDDSEDLVDIC</sequence>
<keyword evidence="3" id="KW-1185">Reference proteome</keyword>
<dbReference type="EMBL" id="JASAOK010000043">
    <property type="protein sequence ID" value="KAK6215635.1"/>
    <property type="molecule type" value="Genomic_DNA"/>
</dbReference>
<evidence type="ECO:0000313" key="3">
    <source>
        <dbReference type="Proteomes" id="UP001327957"/>
    </source>
</evidence>
<feature type="compositionally biased region" description="Acidic residues" evidence="1">
    <location>
        <begin position="762"/>
        <end position="773"/>
    </location>
</feature>
<feature type="compositionally biased region" description="Polar residues" evidence="1">
    <location>
        <begin position="318"/>
        <end position="345"/>
    </location>
</feature>